<evidence type="ECO:0000313" key="8">
    <source>
        <dbReference type="EMBL" id="CAL4067940.1"/>
    </source>
</evidence>
<dbReference type="Pfam" id="PF13445">
    <property type="entry name" value="zf-RING_UBOX"/>
    <property type="match status" value="1"/>
</dbReference>
<keyword evidence="2 4" id="KW-0863">Zinc-finger</keyword>
<dbReference type="EMBL" id="CAXKWB010002888">
    <property type="protein sequence ID" value="CAL4067940.1"/>
    <property type="molecule type" value="Genomic_DNA"/>
</dbReference>
<protein>
    <recommendedName>
        <fullName evidence="7">RING-type domain-containing protein</fullName>
    </recommendedName>
</protein>
<evidence type="ECO:0000256" key="1">
    <source>
        <dbReference type="ARBA" id="ARBA00022723"/>
    </source>
</evidence>
<keyword evidence="1" id="KW-0479">Metal-binding</keyword>
<dbReference type="InterPro" id="IPR051435">
    <property type="entry name" value="RING_finger_E3_ubiq-ligases"/>
</dbReference>
<dbReference type="GO" id="GO:0016567">
    <property type="term" value="P:protein ubiquitination"/>
    <property type="evidence" value="ECO:0007669"/>
    <property type="project" value="TreeGrafter"/>
</dbReference>
<dbReference type="InterPro" id="IPR001841">
    <property type="entry name" value="Znf_RING"/>
</dbReference>
<organism evidence="8 9">
    <name type="scientific">Meganyctiphanes norvegica</name>
    <name type="common">Northern krill</name>
    <name type="synonym">Thysanopoda norvegica</name>
    <dbReference type="NCBI Taxonomy" id="48144"/>
    <lineage>
        <taxon>Eukaryota</taxon>
        <taxon>Metazoa</taxon>
        <taxon>Ecdysozoa</taxon>
        <taxon>Arthropoda</taxon>
        <taxon>Crustacea</taxon>
        <taxon>Multicrustacea</taxon>
        <taxon>Malacostraca</taxon>
        <taxon>Eumalacostraca</taxon>
        <taxon>Eucarida</taxon>
        <taxon>Euphausiacea</taxon>
        <taxon>Euphausiidae</taxon>
        <taxon>Meganyctiphanes</taxon>
    </lineage>
</organism>
<dbReference type="SMART" id="SM00184">
    <property type="entry name" value="RING"/>
    <property type="match status" value="1"/>
</dbReference>
<dbReference type="InterPro" id="IPR017907">
    <property type="entry name" value="Znf_RING_CS"/>
</dbReference>
<dbReference type="PANTHER" id="PTHR22791:SF34">
    <property type="entry name" value="RING-TYPE DOMAIN-CONTAINING PROTEIN"/>
    <property type="match status" value="1"/>
</dbReference>
<dbReference type="PANTHER" id="PTHR22791">
    <property type="entry name" value="RING-TYPE DOMAIN-CONTAINING PROTEIN"/>
    <property type="match status" value="1"/>
</dbReference>
<keyword evidence="5" id="KW-0175">Coiled coil</keyword>
<keyword evidence="3" id="KW-0862">Zinc</keyword>
<dbReference type="PROSITE" id="PS00518">
    <property type="entry name" value="ZF_RING_1"/>
    <property type="match status" value="1"/>
</dbReference>
<dbReference type="InterPro" id="IPR027370">
    <property type="entry name" value="Znf-RING_euk"/>
</dbReference>
<dbReference type="InterPro" id="IPR013083">
    <property type="entry name" value="Znf_RING/FYVE/PHD"/>
</dbReference>
<evidence type="ECO:0000256" key="4">
    <source>
        <dbReference type="PROSITE-ProRule" id="PRU00175"/>
    </source>
</evidence>
<evidence type="ECO:0000256" key="5">
    <source>
        <dbReference type="SAM" id="Coils"/>
    </source>
</evidence>
<dbReference type="SUPFAM" id="SSF57850">
    <property type="entry name" value="RING/U-box"/>
    <property type="match status" value="1"/>
</dbReference>
<gene>
    <name evidence="8" type="ORF">MNOR_LOCUS6822</name>
</gene>
<evidence type="ECO:0000313" key="9">
    <source>
        <dbReference type="Proteomes" id="UP001497623"/>
    </source>
</evidence>
<evidence type="ECO:0000256" key="2">
    <source>
        <dbReference type="ARBA" id="ARBA00022771"/>
    </source>
</evidence>
<evidence type="ECO:0000256" key="3">
    <source>
        <dbReference type="ARBA" id="ARBA00022833"/>
    </source>
</evidence>
<comment type="caution">
    <text evidence="8">The sequence shown here is derived from an EMBL/GenBank/DDBJ whole genome shotgun (WGS) entry which is preliminary data.</text>
</comment>
<dbReference type="Proteomes" id="UP001497623">
    <property type="component" value="Unassembled WGS sequence"/>
</dbReference>
<sequence length="341" mass="39140">MGAGFSTTQVVSLVQSITVTIQVVAKHGPQWIEAIWGSKKPIEDGCSSRRQQDQQQIQRMIHELQQYENRIDDLMKNQAELKKTIETLMCLKNQIINSVDSREGDKATNRIRVEIDVPQNLEDNEEIIRNFWKTLSEIEDKSTLSVSSNIREEGCSKLDGEFHWNEHDSSGGQGSMENKLSEALSGIQECNICAEKYNHSDRLPCVLTICGHTFCKQCIVRMSHRIHEHEGTEFEWSYDSLRCPECRKESELDIDNLTPNVWLVQLLNSKSSDTKTEEEQCAHESVNRSDGATATYPTVKTNEDSNDYDDDEDDDIKSMKLIQRLTEEDKSWEYALQLDKE</sequence>
<feature type="non-terminal residue" evidence="8">
    <location>
        <position position="341"/>
    </location>
</feature>
<dbReference type="PROSITE" id="PS50089">
    <property type="entry name" value="ZF_RING_2"/>
    <property type="match status" value="1"/>
</dbReference>
<keyword evidence="9" id="KW-1185">Reference proteome</keyword>
<evidence type="ECO:0000256" key="6">
    <source>
        <dbReference type="SAM" id="MobiDB-lite"/>
    </source>
</evidence>
<dbReference type="GO" id="GO:0061630">
    <property type="term" value="F:ubiquitin protein ligase activity"/>
    <property type="evidence" value="ECO:0007669"/>
    <property type="project" value="TreeGrafter"/>
</dbReference>
<feature type="compositionally biased region" description="Basic and acidic residues" evidence="6">
    <location>
        <begin position="274"/>
        <end position="287"/>
    </location>
</feature>
<evidence type="ECO:0000259" key="7">
    <source>
        <dbReference type="PROSITE" id="PS50089"/>
    </source>
</evidence>
<feature type="domain" description="RING-type" evidence="7">
    <location>
        <begin position="190"/>
        <end position="247"/>
    </location>
</feature>
<dbReference type="AlphaFoldDB" id="A0AAV2Q0D2"/>
<proteinExistence type="predicted"/>
<dbReference type="GO" id="GO:0008270">
    <property type="term" value="F:zinc ion binding"/>
    <property type="evidence" value="ECO:0007669"/>
    <property type="project" value="UniProtKB-KW"/>
</dbReference>
<feature type="compositionally biased region" description="Polar residues" evidence="6">
    <location>
        <begin position="288"/>
        <end position="300"/>
    </location>
</feature>
<accession>A0AAV2Q0D2</accession>
<feature type="compositionally biased region" description="Acidic residues" evidence="6">
    <location>
        <begin position="304"/>
        <end position="314"/>
    </location>
</feature>
<dbReference type="Gene3D" id="3.30.40.10">
    <property type="entry name" value="Zinc/RING finger domain, C3HC4 (zinc finger)"/>
    <property type="match status" value="1"/>
</dbReference>
<name>A0AAV2Q0D2_MEGNR</name>
<reference evidence="8 9" key="1">
    <citation type="submission" date="2024-05" db="EMBL/GenBank/DDBJ databases">
        <authorList>
            <person name="Wallberg A."/>
        </authorList>
    </citation>
    <scope>NUCLEOTIDE SEQUENCE [LARGE SCALE GENOMIC DNA]</scope>
</reference>
<feature type="region of interest" description="Disordered" evidence="6">
    <location>
        <begin position="274"/>
        <end position="314"/>
    </location>
</feature>
<feature type="coiled-coil region" evidence="5">
    <location>
        <begin position="50"/>
        <end position="91"/>
    </location>
</feature>